<keyword evidence="8" id="KW-0547">Nucleotide-binding</keyword>
<dbReference type="Pfam" id="PF02518">
    <property type="entry name" value="HATPase_c"/>
    <property type="match status" value="1"/>
</dbReference>
<evidence type="ECO:0000256" key="7">
    <source>
        <dbReference type="ARBA" id="ARBA00022692"/>
    </source>
</evidence>
<keyword evidence="9 18" id="KW-0418">Kinase</keyword>
<dbReference type="STRING" id="1121322.SAMN02745136_00883"/>
<dbReference type="Gene3D" id="6.10.340.10">
    <property type="match status" value="1"/>
</dbReference>
<keyword evidence="5" id="KW-0597">Phosphoprotein</keyword>
<feature type="transmembrane region" description="Helical" evidence="15">
    <location>
        <begin position="127"/>
        <end position="147"/>
    </location>
</feature>
<accession>A0A1M6M7J7</accession>
<feature type="coiled-coil region" evidence="14">
    <location>
        <begin position="189"/>
        <end position="216"/>
    </location>
</feature>
<dbReference type="PANTHER" id="PTHR45528:SF1">
    <property type="entry name" value="SENSOR HISTIDINE KINASE CPXA"/>
    <property type="match status" value="1"/>
</dbReference>
<dbReference type="InterPro" id="IPR050398">
    <property type="entry name" value="HssS/ArlS-like"/>
</dbReference>
<dbReference type="PANTHER" id="PTHR45528">
    <property type="entry name" value="SENSOR HISTIDINE KINASE CPXA"/>
    <property type="match status" value="1"/>
</dbReference>
<sequence>MKKVKHIFISMAAVTIIAIAGIIILNERQLEYSNDIVALNRITIEAGENFEHLEDMKLQADIGAFAIYDLKGKLVYSHGYNASTIVEAMKEANAMQNIILDNVILGTVVLAPAYMEAVHHFRTEIVIILGCVLAAMWGIAAAAAFYINRSIIRPFEEMKAFAKEIAIGNLEMDLKMDKKNVFGVFTESFDIMRTELKHAREKAEKTEKSKRELVASISHDIKTPITSIMVICEFLNVVIKDEDQLAKILSISSKAEQINLMTADLLNSQLGELGELKVTITSILSSDIRKMFQVADSQKKIVECKLEHCIVKADKMRLQQVINNLIDNSYKYADTSIRIESIITGSRLLISIKDMGKGVAEEEIHKIKEKYYRGKGTENKHGSGLGLYIVNDLMNKMEGSISFRNKEDGFVVELELELA</sequence>
<dbReference type="PROSITE" id="PS50885">
    <property type="entry name" value="HAMP"/>
    <property type="match status" value="1"/>
</dbReference>
<feature type="transmembrane region" description="Helical" evidence="15">
    <location>
        <begin position="98"/>
        <end position="115"/>
    </location>
</feature>
<dbReference type="SMART" id="SM00387">
    <property type="entry name" value="HATPase_c"/>
    <property type="match status" value="1"/>
</dbReference>
<dbReference type="InterPro" id="IPR003594">
    <property type="entry name" value="HATPase_dom"/>
</dbReference>
<dbReference type="GO" id="GO:0005524">
    <property type="term" value="F:ATP binding"/>
    <property type="evidence" value="ECO:0007669"/>
    <property type="project" value="UniProtKB-KW"/>
</dbReference>
<evidence type="ECO:0000256" key="8">
    <source>
        <dbReference type="ARBA" id="ARBA00022741"/>
    </source>
</evidence>
<keyword evidence="19" id="KW-1185">Reference proteome</keyword>
<feature type="transmembrane region" description="Helical" evidence="15">
    <location>
        <begin position="6"/>
        <end position="25"/>
    </location>
</feature>
<feature type="domain" description="Histidine kinase" evidence="16">
    <location>
        <begin position="216"/>
        <end position="419"/>
    </location>
</feature>
<dbReference type="Gene3D" id="3.30.565.10">
    <property type="entry name" value="Histidine kinase-like ATPase, C-terminal domain"/>
    <property type="match status" value="1"/>
</dbReference>
<dbReference type="InterPro" id="IPR004358">
    <property type="entry name" value="Sig_transdc_His_kin-like_C"/>
</dbReference>
<evidence type="ECO:0000256" key="1">
    <source>
        <dbReference type="ARBA" id="ARBA00000085"/>
    </source>
</evidence>
<evidence type="ECO:0000313" key="19">
    <source>
        <dbReference type="Proteomes" id="UP000184386"/>
    </source>
</evidence>
<dbReference type="Proteomes" id="UP000184386">
    <property type="component" value="Unassembled WGS sequence"/>
</dbReference>
<dbReference type="OrthoDB" id="9780718at2"/>
<dbReference type="InterPro" id="IPR005467">
    <property type="entry name" value="His_kinase_dom"/>
</dbReference>
<keyword evidence="13 15" id="KW-0472">Membrane</keyword>
<evidence type="ECO:0000256" key="13">
    <source>
        <dbReference type="ARBA" id="ARBA00023136"/>
    </source>
</evidence>
<keyword evidence="4" id="KW-1003">Cell membrane</keyword>
<dbReference type="CDD" id="cd00082">
    <property type="entry name" value="HisKA"/>
    <property type="match status" value="1"/>
</dbReference>
<dbReference type="PROSITE" id="PS50109">
    <property type="entry name" value="HIS_KIN"/>
    <property type="match status" value="1"/>
</dbReference>
<dbReference type="Gene3D" id="1.10.287.130">
    <property type="match status" value="1"/>
</dbReference>
<proteinExistence type="predicted"/>
<evidence type="ECO:0000256" key="10">
    <source>
        <dbReference type="ARBA" id="ARBA00022840"/>
    </source>
</evidence>
<dbReference type="SUPFAM" id="SSF47384">
    <property type="entry name" value="Homodimeric domain of signal transducing histidine kinase"/>
    <property type="match status" value="1"/>
</dbReference>
<evidence type="ECO:0000256" key="4">
    <source>
        <dbReference type="ARBA" id="ARBA00022475"/>
    </source>
</evidence>
<evidence type="ECO:0000256" key="15">
    <source>
        <dbReference type="SAM" id="Phobius"/>
    </source>
</evidence>
<evidence type="ECO:0000256" key="11">
    <source>
        <dbReference type="ARBA" id="ARBA00022989"/>
    </source>
</evidence>
<organism evidence="18 19">
    <name type="scientific">Anaerocolumna jejuensis DSM 15929</name>
    <dbReference type="NCBI Taxonomy" id="1121322"/>
    <lineage>
        <taxon>Bacteria</taxon>
        <taxon>Bacillati</taxon>
        <taxon>Bacillota</taxon>
        <taxon>Clostridia</taxon>
        <taxon>Lachnospirales</taxon>
        <taxon>Lachnospiraceae</taxon>
        <taxon>Anaerocolumna</taxon>
    </lineage>
</organism>
<dbReference type="PRINTS" id="PR00344">
    <property type="entry name" value="BCTRLSENSOR"/>
</dbReference>
<keyword evidence="12" id="KW-0902">Two-component regulatory system</keyword>
<dbReference type="EC" id="2.7.13.3" evidence="3"/>
<dbReference type="InterPro" id="IPR003661">
    <property type="entry name" value="HisK_dim/P_dom"/>
</dbReference>
<reference evidence="18 19" key="1">
    <citation type="submission" date="2016-11" db="EMBL/GenBank/DDBJ databases">
        <authorList>
            <person name="Jaros S."/>
            <person name="Januszkiewicz K."/>
            <person name="Wedrychowicz H."/>
        </authorList>
    </citation>
    <scope>NUCLEOTIDE SEQUENCE [LARGE SCALE GENOMIC DNA]</scope>
    <source>
        <strain evidence="18 19">DSM 15929</strain>
    </source>
</reference>
<feature type="domain" description="HAMP" evidence="17">
    <location>
        <begin position="149"/>
        <end position="201"/>
    </location>
</feature>
<evidence type="ECO:0000256" key="3">
    <source>
        <dbReference type="ARBA" id="ARBA00012438"/>
    </source>
</evidence>
<evidence type="ECO:0000256" key="14">
    <source>
        <dbReference type="SAM" id="Coils"/>
    </source>
</evidence>
<keyword evidence="11 15" id="KW-1133">Transmembrane helix</keyword>
<dbReference type="InterPro" id="IPR036097">
    <property type="entry name" value="HisK_dim/P_sf"/>
</dbReference>
<dbReference type="GO" id="GO:0005886">
    <property type="term" value="C:plasma membrane"/>
    <property type="evidence" value="ECO:0007669"/>
    <property type="project" value="UniProtKB-SubCell"/>
</dbReference>
<dbReference type="InterPro" id="IPR003660">
    <property type="entry name" value="HAMP_dom"/>
</dbReference>
<dbReference type="GO" id="GO:0000155">
    <property type="term" value="F:phosphorelay sensor kinase activity"/>
    <property type="evidence" value="ECO:0007669"/>
    <property type="project" value="InterPro"/>
</dbReference>
<dbReference type="SUPFAM" id="SSF158472">
    <property type="entry name" value="HAMP domain-like"/>
    <property type="match status" value="1"/>
</dbReference>
<evidence type="ECO:0000256" key="5">
    <source>
        <dbReference type="ARBA" id="ARBA00022553"/>
    </source>
</evidence>
<comment type="catalytic activity">
    <reaction evidence="1">
        <text>ATP + protein L-histidine = ADP + protein N-phospho-L-histidine.</text>
        <dbReference type="EC" id="2.7.13.3"/>
    </reaction>
</comment>
<keyword evidence="14" id="KW-0175">Coiled coil</keyword>
<evidence type="ECO:0000256" key="6">
    <source>
        <dbReference type="ARBA" id="ARBA00022679"/>
    </source>
</evidence>
<keyword evidence="10" id="KW-0067">ATP-binding</keyword>
<keyword evidence="7 15" id="KW-0812">Transmembrane</keyword>
<evidence type="ECO:0000256" key="9">
    <source>
        <dbReference type="ARBA" id="ARBA00022777"/>
    </source>
</evidence>
<evidence type="ECO:0000259" key="17">
    <source>
        <dbReference type="PROSITE" id="PS50885"/>
    </source>
</evidence>
<comment type="subcellular location">
    <subcellularLocation>
        <location evidence="2">Cell membrane</location>
        <topology evidence="2">Multi-pass membrane protein</topology>
    </subcellularLocation>
</comment>
<evidence type="ECO:0000256" key="2">
    <source>
        <dbReference type="ARBA" id="ARBA00004651"/>
    </source>
</evidence>
<dbReference type="Pfam" id="PF00512">
    <property type="entry name" value="HisKA"/>
    <property type="match status" value="1"/>
</dbReference>
<dbReference type="InterPro" id="IPR036890">
    <property type="entry name" value="HATPase_C_sf"/>
</dbReference>
<protein>
    <recommendedName>
        <fullName evidence="3">histidine kinase</fullName>
        <ecNumber evidence="3">2.7.13.3</ecNumber>
    </recommendedName>
</protein>
<gene>
    <name evidence="18" type="ORF">SAMN02745136_00883</name>
</gene>
<dbReference type="RefSeq" id="WP_073273316.1">
    <property type="nucleotide sequence ID" value="NZ_FRAC01000007.1"/>
</dbReference>
<evidence type="ECO:0000256" key="12">
    <source>
        <dbReference type="ARBA" id="ARBA00023012"/>
    </source>
</evidence>
<evidence type="ECO:0000313" key="18">
    <source>
        <dbReference type="EMBL" id="SHJ79429.1"/>
    </source>
</evidence>
<evidence type="ECO:0000259" key="16">
    <source>
        <dbReference type="PROSITE" id="PS50109"/>
    </source>
</evidence>
<dbReference type="SMART" id="SM00388">
    <property type="entry name" value="HisKA"/>
    <property type="match status" value="1"/>
</dbReference>
<dbReference type="EMBL" id="FRAC01000007">
    <property type="protein sequence ID" value="SHJ79429.1"/>
    <property type="molecule type" value="Genomic_DNA"/>
</dbReference>
<keyword evidence="6" id="KW-0808">Transferase</keyword>
<dbReference type="SUPFAM" id="SSF55874">
    <property type="entry name" value="ATPase domain of HSP90 chaperone/DNA topoisomerase II/histidine kinase"/>
    <property type="match status" value="1"/>
</dbReference>
<dbReference type="AlphaFoldDB" id="A0A1M6M7J7"/>
<name>A0A1M6M7J7_9FIRM</name>